<evidence type="ECO:0000313" key="2">
    <source>
        <dbReference type="EMBL" id="MBD8490044.1"/>
    </source>
</evidence>
<dbReference type="Proteomes" id="UP000647133">
    <property type="component" value="Unassembled WGS sequence"/>
</dbReference>
<dbReference type="PANTHER" id="PTHR43685:SF13">
    <property type="entry name" value="O ANTIGEN BIOSYNTHESIS RHAMNOSYLTRANSFERASE RFBN"/>
    <property type="match status" value="1"/>
</dbReference>
<organism evidence="2 3">
    <name type="scientific">Echinicola arenosa</name>
    <dbReference type="NCBI Taxonomy" id="2774144"/>
    <lineage>
        <taxon>Bacteria</taxon>
        <taxon>Pseudomonadati</taxon>
        <taxon>Bacteroidota</taxon>
        <taxon>Cytophagia</taxon>
        <taxon>Cytophagales</taxon>
        <taxon>Cyclobacteriaceae</taxon>
        <taxon>Echinicola</taxon>
    </lineage>
</organism>
<dbReference type="EMBL" id="JACYTQ010000005">
    <property type="protein sequence ID" value="MBD8490044.1"/>
    <property type="molecule type" value="Genomic_DNA"/>
</dbReference>
<evidence type="ECO:0000313" key="3">
    <source>
        <dbReference type="Proteomes" id="UP000647133"/>
    </source>
</evidence>
<accession>A0ABR9ANC1</accession>
<dbReference type="PANTHER" id="PTHR43685">
    <property type="entry name" value="GLYCOSYLTRANSFERASE"/>
    <property type="match status" value="1"/>
</dbReference>
<feature type="domain" description="Glycosyltransferase 2-like" evidence="1">
    <location>
        <begin position="7"/>
        <end position="171"/>
    </location>
</feature>
<comment type="caution">
    <text evidence="2">The sequence shown here is derived from an EMBL/GenBank/DDBJ whole genome shotgun (WGS) entry which is preliminary data.</text>
</comment>
<protein>
    <submittedName>
        <fullName evidence="2">Glycosyltransferase family 2 protein</fullName>
    </submittedName>
</protein>
<evidence type="ECO:0000259" key="1">
    <source>
        <dbReference type="Pfam" id="PF00535"/>
    </source>
</evidence>
<keyword evidence="3" id="KW-1185">Reference proteome</keyword>
<dbReference type="SUPFAM" id="SSF53448">
    <property type="entry name" value="Nucleotide-diphospho-sugar transferases"/>
    <property type="match status" value="1"/>
</dbReference>
<gene>
    <name evidence="2" type="ORF">IFO69_14905</name>
</gene>
<dbReference type="RefSeq" id="WP_192010926.1">
    <property type="nucleotide sequence ID" value="NZ_JACYTQ010000005.1"/>
</dbReference>
<reference evidence="2 3" key="1">
    <citation type="submission" date="2020-09" db="EMBL/GenBank/DDBJ databases">
        <title>Echinicola sp. CAU 1574 isolated from sand of Sido Beach.</title>
        <authorList>
            <person name="Kim W."/>
        </authorList>
    </citation>
    <scope>NUCLEOTIDE SEQUENCE [LARGE SCALE GENOMIC DNA]</scope>
    <source>
        <strain evidence="2 3">CAU 1574</strain>
    </source>
</reference>
<sequence length="306" mass="34508">MKINLYIPTLNAGDKWPEIIESINRQTLSLHRKVIIDSGSTDQTLSAGLIKGFDVIKIDKKDFDHGGTRQLAVETYPDATIFVFLTQDAILADHSAIEKLVQAFENNPKLGVAYGRQLPHLNAKTLESHARLFNYPAHSETRSFQDAGKYGIKTISCSNSFAAYRKEAFLEVGGFPKGLILGEDAYVAGKMILAGWDLAYVADSKVHHSHNYSVKEEFKRYFDIGVFHAESDWIFDKFGRAESRGMQYLQSELTYALKNNPAALPKSIASLFAKWAGYKIGLKHNKLPLNFKRKLSMHSHFWHSTH</sequence>
<name>A0ABR9ANC1_9BACT</name>
<proteinExistence type="predicted"/>
<dbReference type="CDD" id="cd00761">
    <property type="entry name" value="Glyco_tranf_GTA_type"/>
    <property type="match status" value="1"/>
</dbReference>
<dbReference type="Gene3D" id="3.90.550.10">
    <property type="entry name" value="Spore Coat Polysaccharide Biosynthesis Protein SpsA, Chain A"/>
    <property type="match status" value="1"/>
</dbReference>
<dbReference type="InterPro" id="IPR029044">
    <property type="entry name" value="Nucleotide-diphossugar_trans"/>
</dbReference>
<dbReference type="Pfam" id="PF00535">
    <property type="entry name" value="Glycos_transf_2"/>
    <property type="match status" value="1"/>
</dbReference>
<dbReference type="InterPro" id="IPR001173">
    <property type="entry name" value="Glyco_trans_2-like"/>
</dbReference>
<dbReference type="InterPro" id="IPR050834">
    <property type="entry name" value="Glycosyltransf_2"/>
</dbReference>